<organism evidence="4 5">
    <name type="scientific">Fusicatenibacter saccharivorans</name>
    <dbReference type="NCBI Taxonomy" id="1150298"/>
    <lineage>
        <taxon>Bacteria</taxon>
        <taxon>Bacillati</taxon>
        <taxon>Bacillota</taxon>
        <taxon>Clostridia</taxon>
        <taxon>Lachnospirales</taxon>
        <taxon>Lachnospiraceae</taxon>
        <taxon>Fusicatenibacter</taxon>
    </lineage>
</organism>
<evidence type="ECO:0000256" key="2">
    <source>
        <dbReference type="ARBA" id="ARBA00022679"/>
    </source>
</evidence>
<dbReference type="InterPro" id="IPR001173">
    <property type="entry name" value="Glyco_trans_2-like"/>
</dbReference>
<comment type="caution">
    <text evidence="4">The sequence shown here is derived from an EMBL/GenBank/DDBJ whole genome shotgun (WGS) entry which is preliminary data.</text>
</comment>
<dbReference type="SUPFAM" id="SSF53448">
    <property type="entry name" value="Nucleotide-diphospho-sugar transferases"/>
    <property type="match status" value="1"/>
</dbReference>
<evidence type="ECO:0000313" key="4">
    <source>
        <dbReference type="EMBL" id="NSE15083.1"/>
    </source>
</evidence>
<sequence length="337" mass="38848">MSSVLISIIVPAYNIESHIGRCLDSILAQTHKRIEIIIVDDGSTDGTGIIIDQYASIDQRIIPIHKENGGVTSARIDGIKKASGEYLGFVDGDDYIEPEMFEKLLDNAIKYDADISHCGYQMVFPGRVEYYYNTGRIVQQDKIAGLKDLLSGSFIEPGLWNKLYHKKLFYTLLYENVMPMDIRINEDVLMNYWLFKAADSAVYEDFCPYHYILRKDSAATSILNEHKLKDPVRVMRIIQQDSKDIPEVKEVVEERLTRQLIAISILSVKKQGELIRPFRKEIRNELRTKLKLILSNSYMSKSVKIRAGWVVLFPDSYCWFHTLYAKITGLDKKYKIE</sequence>
<proteinExistence type="predicted"/>
<dbReference type="Proteomes" id="UP000768180">
    <property type="component" value="Unassembled WGS sequence"/>
</dbReference>
<feature type="domain" description="Glycosyltransferase 2-like" evidence="3">
    <location>
        <begin position="7"/>
        <end position="136"/>
    </location>
</feature>
<protein>
    <submittedName>
        <fullName evidence="4">Glycosyltransferase family 2 protein</fullName>
    </submittedName>
</protein>
<keyword evidence="2" id="KW-0808">Transferase</keyword>
<accession>A0ABX2GA39</accession>
<reference evidence="4 5" key="1">
    <citation type="journal article" date="2020" name="Cell Host Microbe">
        <title>Functional and Genomic Variation between Human-Derived Isolates of Lachnospiraceae Reveals Inter- and Intra-Species Diversity.</title>
        <authorList>
            <person name="Sorbara M.T."/>
            <person name="Littmann E.R."/>
            <person name="Fontana E."/>
            <person name="Moody T.U."/>
            <person name="Kohout C.E."/>
            <person name="Gjonbalaj M."/>
            <person name="Eaton V."/>
            <person name="Seok R."/>
            <person name="Leiner I.M."/>
            <person name="Pamer E.G."/>
        </authorList>
    </citation>
    <scope>NUCLEOTIDE SEQUENCE [LARGE SCALE GENOMIC DNA]</scope>
    <source>
        <strain evidence="4 5">MSK.14.54</strain>
    </source>
</reference>
<evidence type="ECO:0000313" key="5">
    <source>
        <dbReference type="Proteomes" id="UP000768180"/>
    </source>
</evidence>
<dbReference type="PANTHER" id="PTHR22916">
    <property type="entry name" value="GLYCOSYLTRANSFERASE"/>
    <property type="match status" value="1"/>
</dbReference>
<dbReference type="RefSeq" id="WP_117802043.1">
    <property type="nucleotide sequence ID" value="NZ_JAAITQ010000002.1"/>
</dbReference>
<evidence type="ECO:0000259" key="3">
    <source>
        <dbReference type="Pfam" id="PF00535"/>
    </source>
</evidence>
<dbReference type="EMBL" id="JAAITQ010000002">
    <property type="protein sequence ID" value="NSE15083.1"/>
    <property type="molecule type" value="Genomic_DNA"/>
</dbReference>
<gene>
    <name evidence="4" type="ORF">G5B05_01330</name>
</gene>
<keyword evidence="1" id="KW-0328">Glycosyltransferase</keyword>
<dbReference type="CDD" id="cd00761">
    <property type="entry name" value="Glyco_tranf_GTA_type"/>
    <property type="match status" value="1"/>
</dbReference>
<dbReference type="Gene3D" id="3.90.550.10">
    <property type="entry name" value="Spore Coat Polysaccharide Biosynthesis Protein SpsA, Chain A"/>
    <property type="match status" value="1"/>
</dbReference>
<keyword evidence="5" id="KW-1185">Reference proteome</keyword>
<name>A0ABX2GA39_9FIRM</name>
<dbReference type="InterPro" id="IPR029044">
    <property type="entry name" value="Nucleotide-diphossugar_trans"/>
</dbReference>
<dbReference type="PANTHER" id="PTHR22916:SF51">
    <property type="entry name" value="GLYCOSYLTRANSFERASE EPSH-RELATED"/>
    <property type="match status" value="1"/>
</dbReference>
<dbReference type="Pfam" id="PF00535">
    <property type="entry name" value="Glycos_transf_2"/>
    <property type="match status" value="1"/>
</dbReference>
<evidence type="ECO:0000256" key="1">
    <source>
        <dbReference type="ARBA" id="ARBA00022676"/>
    </source>
</evidence>